<dbReference type="InterPro" id="IPR036390">
    <property type="entry name" value="WH_DNA-bd_sf"/>
</dbReference>
<dbReference type="InterPro" id="IPR036388">
    <property type="entry name" value="WH-like_DNA-bd_sf"/>
</dbReference>
<evidence type="ECO:0000313" key="3">
    <source>
        <dbReference type="Proteomes" id="UP001071478"/>
    </source>
</evidence>
<dbReference type="Pfam" id="PF04954">
    <property type="entry name" value="SIP"/>
    <property type="match status" value="1"/>
</dbReference>
<proteinExistence type="predicted"/>
<name>A0A9Q4C722_9CORY</name>
<protein>
    <submittedName>
        <fullName evidence="2">Siderophore-interacting protein</fullName>
    </submittedName>
</protein>
<organism evidence="2 3">
    <name type="scientific">Corynebacterium pygosceleis</name>
    <dbReference type="NCBI Taxonomy" id="2800406"/>
    <lineage>
        <taxon>Bacteria</taxon>
        <taxon>Bacillati</taxon>
        <taxon>Actinomycetota</taxon>
        <taxon>Actinomycetes</taxon>
        <taxon>Mycobacteriales</taxon>
        <taxon>Corynebacteriaceae</taxon>
        <taxon>Corynebacterium</taxon>
    </lineage>
</organism>
<dbReference type="PANTHER" id="PTHR30157">
    <property type="entry name" value="FERRIC REDUCTASE, NADPH-DEPENDENT"/>
    <property type="match status" value="1"/>
</dbReference>
<evidence type="ECO:0000259" key="1">
    <source>
        <dbReference type="PROSITE" id="PS51384"/>
    </source>
</evidence>
<dbReference type="GO" id="GO:0016491">
    <property type="term" value="F:oxidoreductase activity"/>
    <property type="evidence" value="ECO:0007669"/>
    <property type="project" value="InterPro"/>
</dbReference>
<reference evidence="2" key="1">
    <citation type="submission" date="2022-11" db="EMBL/GenBank/DDBJ databases">
        <title>Corynebacterium sp. isolated from Penguins.</title>
        <authorList>
            <person name="Sedlar K."/>
            <person name="Svec P."/>
        </authorList>
    </citation>
    <scope>NUCLEOTIDE SEQUENCE</scope>
    <source>
        <strain evidence="2">P7374</strain>
    </source>
</reference>
<dbReference type="InterPro" id="IPR039374">
    <property type="entry name" value="SIP_fam"/>
</dbReference>
<dbReference type="Gene3D" id="3.40.50.80">
    <property type="entry name" value="Nucleotide-binding domain of ferredoxin-NADP reductase (FNR) module"/>
    <property type="match status" value="1"/>
</dbReference>
<gene>
    <name evidence="2" type="ORF">OS129_04535</name>
</gene>
<dbReference type="InterPro" id="IPR017938">
    <property type="entry name" value="Riboflavin_synthase-like_b-brl"/>
</dbReference>
<dbReference type="InterPro" id="IPR007037">
    <property type="entry name" value="SIP_rossman_dom"/>
</dbReference>
<dbReference type="Pfam" id="PF08021">
    <property type="entry name" value="FAD_binding_9"/>
    <property type="match status" value="1"/>
</dbReference>
<dbReference type="CDD" id="cd06193">
    <property type="entry name" value="siderophore_interacting"/>
    <property type="match status" value="1"/>
</dbReference>
<dbReference type="PANTHER" id="PTHR30157:SF0">
    <property type="entry name" value="NADPH-DEPENDENT FERRIC-CHELATE REDUCTASE"/>
    <property type="match status" value="1"/>
</dbReference>
<comment type="caution">
    <text evidence="2">The sequence shown here is derived from an EMBL/GenBank/DDBJ whole genome shotgun (WGS) entry which is preliminary data.</text>
</comment>
<dbReference type="AlphaFoldDB" id="A0A9Q4C722"/>
<dbReference type="SUPFAM" id="SSF63380">
    <property type="entry name" value="Riboflavin synthase domain-like"/>
    <property type="match status" value="1"/>
</dbReference>
<dbReference type="SUPFAM" id="SSF46785">
    <property type="entry name" value="Winged helix' DNA-binding domain"/>
    <property type="match status" value="1"/>
</dbReference>
<dbReference type="PROSITE" id="PS51384">
    <property type="entry name" value="FAD_FR"/>
    <property type="match status" value="1"/>
</dbReference>
<dbReference type="InterPro" id="IPR013113">
    <property type="entry name" value="SIP_FAD-bd"/>
</dbReference>
<dbReference type="Gene3D" id="1.10.10.10">
    <property type="entry name" value="Winged helix-like DNA-binding domain superfamily/Winged helix DNA-binding domain"/>
    <property type="match status" value="1"/>
</dbReference>
<dbReference type="Proteomes" id="UP001071478">
    <property type="component" value="Unassembled WGS sequence"/>
</dbReference>
<feature type="domain" description="FAD-binding FR-type" evidence="1">
    <location>
        <begin position="13"/>
        <end position="147"/>
    </location>
</feature>
<dbReference type="Gene3D" id="2.40.30.10">
    <property type="entry name" value="Translation factors"/>
    <property type="match status" value="1"/>
</dbReference>
<evidence type="ECO:0000313" key="2">
    <source>
        <dbReference type="EMBL" id="MCX7468149.1"/>
    </source>
</evidence>
<accession>A0A9Q4C722</accession>
<dbReference type="InterPro" id="IPR017927">
    <property type="entry name" value="FAD-bd_FR_type"/>
</dbReference>
<sequence>MARSSRSRDIHPISVRELEVLRIEDVTPGMRRVILGGPGLRRHIRDGCEMPDFTSDGFDDDVRIIFPDPVTGSRPYPPPLGDGRLRWNEEVNRLFRTYTVRRFDPDAGEVTVDFARHGRGLAEGWALSVVPGAKVWVAGPKRCGALPVHTDHLILAGDETALPAIGRCLEELPAGTRATALVEVAERCDVQRIATCADVDLRWIVRAEGGDLVEDFGNLEWPGGRVYVWCAGEAGRLRGLRRTIGGWGVDPADRELTGYWREQGDGDGGGGAAPLHALARLADVSGGLALRAAVRAGVFTAVADGADTPGELAAATGMDGTVVVRFLRYLESCGLLRLLTMDRGEGPEVNRIRLTATGRELSDPESGTVRALAGPGLVKLAAFLNLDTALRSGGAVDLGGGEWSGGVDVGDLASRVIRRQQVSTASRTAPAVIETLGSGGGDGHRPVIGFVGAAAGTYADECARRRPELPVICLTSGTGAEGSATGGVLHRGYRPGECVEGVDVLVVIDPFALASPDGVTDLIRGCGVRELVLVTPQVEESAGEADDYEADLIRLCVSGASVPTAGDVRTVLDDAGYDRGRVEGVGWGFWRIAATRRS</sequence>
<dbReference type="RefSeq" id="WP_248167808.1">
    <property type="nucleotide sequence ID" value="NZ_JALNJA010000002.1"/>
</dbReference>
<dbReference type="EMBL" id="JAPMKU010000002">
    <property type="protein sequence ID" value="MCX7468149.1"/>
    <property type="molecule type" value="Genomic_DNA"/>
</dbReference>
<dbReference type="InterPro" id="IPR039261">
    <property type="entry name" value="FNR_nucleotide-bd"/>
</dbReference>